<dbReference type="RefSeq" id="WP_025773516.1">
    <property type="nucleotide sequence ID" value="NZ_DF238840.1"/>
</dbReference>
<dbReference type="PROSITE" id="PS00211">
    <property type="entry name" value="ABC_TRANSPORTER_1"/>
    <property type="match status" value="1"/>
</dbReference>
<dbReference type="AlphaFoldDB" id="A0A0S6UBM5"/>
<dbReference type="Proteomes" id="UP000063718">
    <property type="component" value="Unassembled WGS sequence"/>
</dbReference>
<dbReference type="GO" id="GO:0005524">
    <property type="term" value="F:ATP binding"/>
    <property type="evidence" value="ECO:0007669"/>
    <property type="project" value="UniProtKB-KW"/>
</dbReference>
<evidence type="ECO:0000256" key="2">
    <source>
        <dbReference type="ARBA" id="ARBA00022741"/>
    </source>
</evidence>
<dbReference type="FunFam" id="3.40.50.300:FF:000032">
    <property type="entry name" value="Export ABC transporter ATP-binding protein"/>
    <property type="match status" value="1"/>
</dbReference>
<dbReference type="EMBL" id="DF238840">
    <property type="protein sequence ID" value="GAF25581.1"/>
    <property type="molecule type" value="Genomic_DNA"/>
</dbReference>
<accession>A0A0S6UBM5</accession>
<dbReference type="PANTHER" id="PTHR24220">
    <property type="entry name" value="IMPORT ATP-BINDING PROTEIN"/>
    <property type="match status" value="1"/>
</dbReference>
<dbReference type="SMART" id="SM00382">
    <property type="entry name" value="AAA"/>
    <property type="match status" value="1"/>
</dbReference>
<dbReference type="GO" id="GO:0016887">
    <property type="term" value="F:ATP hydrolysis activity"/>
    <property type="evidence" value="ECO:0007669"/>
    <property type="project" value="InterPro"/>
</dbReference>
<gene>
    <name evidence="5" type="ORF">MTY_0916</name>
</gene>
<evidence type="ECO:0000256" key="1">
    <source>
        <dbReference type="ARBA" id="ARBA00022448"/>
    </source>
</evidence>
<dbReference type="InterPro" id="IPR003439">
    <property type="entry name" value="ABC_transporter-like_ATP-bd"/>
</dbReference>
<evidence type="ECO:0000256" key="3">
    <source>
        <dbReference type="ARBA" id="ARBA00022840"/>
    </source>
</evidence>
<dbReference type="Pfam" id="PF00005">
    <property type="entry name" value="ABC_tran"/>
    <property type="match status" value="1"/>
</dbReference>
<evidence type="ECO:0000259" key="4">
    <source>
        <dbReference type="PROSITE" id="PS50893"/>
    </source>
</evidence>
<reference evidence="5" key="1">
    <citation type="journal article" date="2014" name="Gene">
        <title>Genome-guided analysis of transformation efficiency and carbon dioxide assimilation by Moorella thermoacetica Y72.</title>
        <authorList>
            <person name="Tsukahara K."/>
            <person name="Kita A."/>
            <person name="Nakashimada Y."/>
            <person name="Hoshino T."/>
            <person name="Murakami K."/>
        </authorList>
    </citation>
    <scope>NUCLEOTIDE SEQUENCE [LARGE SCALE GENOMIC DNA]</scope>
    <source>
        <strain evidence="5">Y72</strain>
    </source>
</reference>
<dbReference type="InterPro" id="IPR003593">
    <property type="entry name" value="AAA+_ATPase"/>
</dbReference>
<keyword evidence="2" id="KW-0547">Nucleotide-binding</keyword>
<proteinExistence type="predicted"/>
<dbReference type="PANTHER" id="PTHR24220:SF86">
    <property type="entry name" value="ABC TRANSPORTER ABCH.1"/>
    <property type="match status" value="1"/>
</dbReference>
<dbReference type="GO" id="GO:0098796">
    <property type="term" value="C:membrane protein complex"/>
    <property type="evidence" value="ECO:0007669"/>
    <property type="project" value="UniProtKB-ARBA"/>
</dbReference>
<dbReference type="InterPro" id="IPR017911">
    <property type="entry name" value="MacB-like_ATP-bd"/>
</dbReference>
<dbReference type="GO" id="GO:0022857">
    <property type="term" value="F:transmembrane transporter activity"/>
    <property type="evidence" value="ECO:0007669"/>
    <property type="project" value="TreeGrafter"/>
</dbReference>
<name>A0A0S6UBM5_NEOTH</name>
<sequence>MAHPVIQLKNVTRVYSPGSNQVWALRGINLEINRGEMVAIMGASGSGKSTLMHILGCLDRPSSGQYLFANQDVTRMSPDQLARVRNREIGFIFQSFNLLSHTPAWENVCLPMIYAGIPRPVMIQKAMAMLARVGLKGREEHLPNQLSGGQQQRVAIARALVNEPSIILADEPTGALDTRTSIEIMALLQQLHQEKGLTIVIVTHEPDIAAYCERLVRIRDGQIIEDRPVPEPRLAARELAALPVEED</sequence>
<dbReference type="InterPro" id="IPR015854">
    <property type="entry name" value="ABC_transpr_LolD-like"/>
</dbReference>
<dbReference type="InterPro" id="IPR027417">
    <property type="entry name" value="P-loop_NTPase"/>
</dbReference>
<dbReference type="PROSITE" id="PS50893">
    <property type="entry name" value="ABC_TRANSPORTER_2"/>
    <property type="match status" value="1"/>
</dbReference>
<dbReference type="CDD" id="cd03255">
    <property type="entry name" value="ABC_MJ0796_LolCDE_FtsE"/>
    <property type="match status" value="1"/>
</dbReference>
<dbReference type="SUPFAM" id="SSF52540">
    <property type="entry name" value="P-loop containing nucleoside triphosphate hydrolases"/>
    <property type="match status" value="1"/>
</dbReference>
<keyword evidence="3" id="KW-0067">ATP-binding</keyword>
<keyword evidence="1" id="KW-0813">Transport</keyword>
<dbReference type="InterPro" id="IPR017871">
    <property type="entry name" value="ABC_transporter-like_CS"/>
</dbReference>
<organism evidence="5">
    <name type="scientific">Moorella thermoacetica Y72</name>
    <dbReference type="NCBI Taxonomy" id="1325331"/>
    <lineage>
        <taxon>Bacteria</taxon>
        <taxon>Bacillati</taxon>
        <taxon>Bacillota</taxon>
        <taxon>Clostridia</taxon>
        <taxon>Neomoorellales</taxon>
        <taxon>Neomoorellaceae</taxon>
        <taxon>Neomoorella</taxon>
    </lineage>
</organism>
<dbReference type="GO" id="GO:0005886">
    <property type="term" value="C:plasma membrane"/>
    <property type="evidence" value="ECO:0007669"/>
    <property type="project" value="TreeGrafter"/>
</dbReference>
<protein>
    <submittedName>
        <fullName evidence="5">ABC-type antimicrobial peptide transport system, ATPase component</fullName>
    </submittedName>
</protein>
<feature type="domain" description="ABC transporter" evidence="4">
    <location>
        <begin position="6"/>
        <end position="245"/>
    </location>
</feature>
<evidence type="ECO:0000313" key="5">
    <source>
        <dbReference type="EMBL" id="GAF25581.1"/>
    </source>
</evidence>
<dbReference type="Gene3D" id="3.40.50.300">
    <property type="entry name" value="P-loop containing nucleotide triphosphate hydrolases"/>
    <property type="match status" value="1"/>
</dbReference>